<gene>
    <name evidence="5" type="primary">malT</name>
    <name evidence="5" type="ORF">VVAX_05019</name>
</gene>
<dbReference type="PANTHER" id="PTHR44688">
    <property type="entry name" value="DNA-BINDING TRANSCRIPTIONAL ACTIVATOR DEVR_DOSR"/>
    <property type="match status" value="1"/>
</dbReference>
<dbReference type="InterPro" id="IPR016032">
    <property type="entry name" value="Sig_transdc_resp-reg_C-effctor"/>
</dbReference>
<dbReference type="InterPro" id="IPR000792">
    <property type="entry name" value="Tscrpt_reg_LuxR_C"/>
</dbReference>
<keyword evidence="3" id="KW-0804">Transcription</keyword>
<protein>
    <submittedName>
        <fullName evidence="5">HTH-type transcriptional regulator MalT</fullName>
    </submittedName>
</protein>
<sequence length="914" mass="100127">MQQHPTPRILETKLSPPAFGATQVPRTAIGDVAAAAAVKLVLVRAPAGFGKTTAMAQMRERMEAQGIATAWLTLDRADNDVSRFLHCLAEAVQRLGVEAPRFHGAHDTHGPFDAVAALAAHDSPFTLFLDDFEGVQEPAVLGLVREIVEHLPRRGQIVIGSRSLPDLGLGRLRARGQLLEIDTDRLRFSLEETTAFFALRTTHAAAAAGALPPDMLSQLHSKTEGWVAALWLASMALERHGTETGFVERFSGSDRAVADYLAEDVLAHQPGEIRDFLLRTSILRQLDASVCQALCPRADCAAILERLAASNLFVTRVGGEVDGSVDGESDAWRYHSLFADFLRAQLVREMPGEIERLHLAASGWYESHERPVPAIDHAIEGGDHPHALTLLDGYAAGFLEQGRMRMLARWFSAIPGHQLRGHPFLQPISLWATCFTHGPWDAMRQLDEWGCLDSPIAEVRASAHTLVPLLLAMQDRHDEAYEAGRLALARLPTGLAFADSVLLNAMAHILAVRGDPHEARRMLEAARREQGNSTFNRMYTESLAGLFDLHEGRLRQATARLRMAVDATHSTHAVPYNHSHGNAWAGVLYAGAVYETNQLVQAGHLLNVYLPLARDVGLPDHMILSHVMRSRLAFHAGDIDAAFQALTELEYLGHHRQLPRVVAGAKLERSRMLLLQGNGPASHDELLRADDPALWERERRQRLPAHDLDYLVLARARWDIAFGDARAALAVLDAELHAALASARNRRALTLRVLRALALQRSGDASAALDEIAVVLQAASQEGFVRLILDEGPAVGALVHRYATAQQESHARGGHQTIDPILADYLQRLLQAAGPAPAGEAEAPSGDAMKEPLTRKEIRLLQLLAEGYSNNAMAEKLFVSDSTVRTHLRNINMKLDAKSRTQAVAIARKLGVIR</sequence>
<dbReference type="Pfam" id="PF00196">
    <property type="entry name" value="GerE"/>
    <property type="match status" value="1"/>
</dbReference>
<dbReference type="EMBL" id="LR743507">
    <property type="protein sequence ID" value="CAA2108510.1"/>
    <property type="molecule type" value="Genomic_DNA"/>
</dbReference>
<keyword evidence="1" id="KW-0805">Transcription regulation</keyword>
<organism evidence="5">
    <name type="scientific">Variovorax paradoxus</name>
    <dbReference type="NCBI Taxonomy" id="34073"/>
    <lineage>
        <taxon>Bacteria</taxon>
        <taxon>Pseudomonadati</taxon>
        <taxon>Pseudomonadota</taxon>
        <taxon>Betaproteobacteria</taxon>
        <taxon>Burkholderiales</taxon>
        <taxon>Comamonadaceae</taxon>
        <taxon>Variovorax</taxon>
    </lineage>
</organism>
<dbReference type="CDD" id="cd06170">
    <property type="entry name" value="LuxR_C_like"/>
    <property type="match status" value="1"/>
</dbReference>
<dbReference type="AlphaFoldDB" id="A0A679JR29"/>
<accession>A0A679JR29</accession>
<dbReference type="InterPro" id="IPR027417">
    <property type="entry name" value="P-loop_NTPase"/>
</dbReference>
<dbReference type="GO" id="GO:0006355">
    <property type="term" value="P:regulation of DNA-templated transcription"/>
    <property type="evidence" value="ECO:0007669"/>
    <property type="project" value="InterPro"/>
</dbReference>
<dbReference type="RefSeq" id="WP_339092517.1">
    <property type="nucleotide sequence ID" value="NZ_LR743507.1"/>
</dbReference>
<dbReference type="InterPro" id="IPR011990">
    <property type="entry name" value="TPR-like_helical_dom_sf"/>
</dbReference>
<dbReference type="Gene3D" id="1.25.40.10">
    <property type="entry name" value="Tetratricopeptide repeat domain"/>
    <property type="match status" value="1"/>
</dbReference>
<keyword evidence="2" id="KW-0238">DNA-binding</keyword>
<dbReference type="Pfam" id="PF17874">
    <property type="entry name" value="TPR_MalT"/>
    <property type="match status" value="1"/>
</dbReference>
<dbReference type="PANTHER" id="PTHR44688:SF16">
    <property type="entry name" value="DNA-BINDING TRANSCRIPTIONAL ACTIVATOR DEVR_DOSR"/>
    <property type="match status" value="1"/>
</dbReference>
<dbReference type="InterPro" id="IPR059106">
    <property type="entry name" value="WHD_MalT"/>
</dbReference>
<name>A0A679JR29_VARPD</name>
<evidence type="ECO:0000256" key="3">
    <source>
        <dbReference type="ARBA" id="ARBA00023163"/>
    </source>
</evidence>
<evidence type="ECO:0000313" key="5">
    <source>
        <dbReference type="EMBL" id="CAA2108510.1"/>
    </source>
</evidence>
<dbReference type="PROSITE" id="PS50043">
    <property type="entry name" value="HTH_LUXR_2"/>
    <property type="match status" value="1"/>
</dbReference>
<dbReference type="PRINTS" id="PR00038">
    <property type="entry name" value="HTHLUXR"/>
</dbReference>
<dbReference type="SMART" id="SM00421">
    <property type="entry name" value="HTH_LUXR"/>
    <property type="match status" value="1"/>
</dbReference>
<dbReference type="Pfam" id="PF25873">
    <property type="entry name" value="WHD_MalT"/>
    <property type="match status" value="1"/>
</dbReference>
<dbReference type="SUPFAM" id="SSF52540">
    <property type="entry name" value="P-loop containing nucleoside triphosphate hydrolases"/>
    <property type="match status" value="1"/>
</dbReference>
<dbReference type="InterPro" id="IPR036388">
    <property type="entry name" value="WH-like_DNA-bd_sf"/>
</dbReference>
<dbReference type="InterPro" id="IPR041617">
    <property type="entry name" value="TPR_MalT"/>
</dbReference>
<evidence type="ECO:0000256" key="2">
    <source>
        <dbReference type="ARBA" id="ARBA00023125"/>
    </source>
</evidence>
<evidence type="ECO:0000259" key="4">
    <source>
        <dbReference type="PROSITE" id="PS50043"/>
    </source>
</evidence>
<dbReference type="SUPFAM" id="SSF46894">
    <property type="entry name" value="C-terminal effector domain of the bipartite response regulators"/>
    <property type="match status" value="1"/>
</dbReference>
<dbReference type="Gene3D" id="1.10.10.10">
    <property type="entry name" value="Winged helix-like DNA-binding domain superfamily/Winged helix DNA-binding domain"/>
    <property type="match status" value="1"/>
</dbReference>
<feature type="domain" description="HTH luxR-type" evidence="4">
    <location>
        <begin position="846"/>
        <end position="911"/>
    </location>
</feature>
<dbReference type="GO" id="GO:0003677">
    <property type="term" value="F:DNA binding"/>
    <property type="evidence" value="ECO:0007669"/>
    <property type="project" value="UniProtKB-KW"/>
</dbReference>
<reference evidence="5" key="1">
    <citation type="submission" date="2019-12" db="EMBL/GenBank/DDBJ databases">
        <authorList>
            <person name="Cremers G."/>
        </authorList>
    </citation>
    <scope>NUCLEOTIDE SEQUENCE</scope>
    <source>
        <strain evidence="5">Vvax</strain>
    </source>
</reference>
<proteinExistence type="predicted"/>
<evidence type="ECO:0000256" key="1">
    <source>
        <dbReference type="ARBA" id="ARBA00023015"/>
    </source>
</evidence>